<dbReference type="Gene3D" id="3.10.10.10">
    <property type="entry name" value="HIV Type 1 Reverse Transcriptase, subunit A, domain 1"/>
    <property type="match status" value="1"/>
</dbReference>
<sequence length="766" mass="87089">MNLAGKPPCMKLEIEAVRRVKSKTPLCYLCGGLYSREHRCPAKGKTCTKCHKPNHFAKVCRSKNLHEVETAEDDEGEEFCIEAIDSLCAEAPEKPFVAIRLTQYNTDIKFKIDTGSEVNVLPTADFLNLKGASLQLTKTKDILTSYIGGQLKVVGTINLMLQYKKQRPQNHVFYVVETDKGPILSRQTSKKLKLIKFLMSISRNTSSSTTKAVPTVQPPKRVPFALQPKLKQELECLEALEVIEKTTKPTEWVNSIVLVEKGDGSLRICLDPVDLNCWIKRPHHPVPLFEDIAAKCEGARKFFKVDARSGYWSMVLDDKSSELTTFNTVFGQYCWKRYPFGLVSAQDEYQKKMEEAFEGIDIGLIIDDIAGMGATDEEQDRKLAEVLLRAKEKGVKFNRDKWIFDASSIPYYGHVLTEEGVKPDPNKTRPLCDLMKAKVWKWDGIHEAAWKTIQESISKNLAYFSQHAKLSEVATDASQHGVGTQLITDGATVAFASRSLSETERRYSQMENELLDITFACKHFHQYLFSQKVYVITYHKPLEAILSKAINHAPPRLQSMMLAIQPYDLTFHYRPGKEIPVADTLSRLHLFDVDKEAESKGELAIHTFFKQIPITEKRMERKAQLKQKTAYDRRSRTATELNSNQKVWVKLSDDSKWEKATIKKKYDKAPRSCNLSLESGGTFRRNRRDIRPRYEFASPTTYDGQQIGVADTIPPMGNHFERLHQINKPQPSLSQKGTGAVHLCKFKLLLDPLQPQGLYSQTPCQL</sequence>
<dbReference type="GO" id="GO:0004190">
    <property type="term" value="F:aspartic-type endopeptidase activity"/>
    <property type="evidence" value="ECO:0007669"/>
    <property type="project" value="InterPro"/>
</dbReference>
<dbReference type="InterPro" id="IPR043128">
    <property type="entry name" value="Rev_trsase/Diguanyl_cyclase"/>
</dbReference>
<keyword evidence="1" id="KW-0808">Transferase</keyword>
<evidence type="ECO:0000256" key="1">
    <source>
        <dbReference type="ARBA" id="ARBA00022679"/>
    </source>
</evidence>
<dbReference type="EMBL" id="JAVRJZ010000019">
    <property type="protein sequence ID" value="KAK2707367.1"/>
    <property type="molecule type" value="Genomic_DNA"/>
</dbReference>
<keyword evidence="3" id="KW-0540">Nuclease</keyword>
<keyword evidence="5" id="KW-0378">Hydrolase</keyword>
<keyword evidence="2" id="KW-0548">Nucleotidyltransferase</keyword>
<dbReference type="InterPro" id="IPR001995">
    <property type="entry name" value="Peptidase_A2_cat"/>
</dbReference>
<dbReference type="Pfam" id="PF17917">
    <property type="entry name" value="RT_RNaseH"/>
    <property type="match status" value="1"/>
</dbReference>
<dbReference type="SUPFAM" id="SSF56672">
    <property type="entry name" value="DNA/RNA polymerases"/>
    <property type="match status" value="1"/>
</dbReference>
<dbReference type="CDD" id="cd09274">
    <property type="entry name" value="RNase_HI_RT_Ty3"/>
    <property type="match status" value="1"/>
</dbReference>
<gene>
    <name evidence="8" type="ORF">QYM36_015155</name>
</gene>
<comment type="caution">
    <text evidence="8">The sequence shown here is derived from an EMBL/GenBank/DDBJ whole genome shotgun (WGS) entry which is preliminary data.</text>
</comment>
<evidence type="ECO:0000256" key="5">
    <source>
        <dbReference type="ARBA" id="ARBA00022801"/>
    </source>
</evidence>
<dbReference type="PANTHER" id="PTHR37984">
    <property type="entry name" value="PROTEIN CBG26694"/>
    <property type="match status" value="1"/>
</dbReference>
<keyword evidence="9" id="KW-1185">Reference proteome</keyword>
<evidence type="ECO:0000256" key="2">
    <source>
        <dbReference type="ARBA" id="ARBA00022695"/>
    </source>
</evidence>
<dbReference type="InterPro" id="IPR000477">
    <property type="entry name" value="RT_dom"/>
</dbReference>
<keyword evidence="6" id="KW-0695">RNA-directed DNA polymerase</keyword>
<keyword evidence="4" id="KW-0255">Endonuclease</keyword>
<evidence type="ECO:0000256" key="4">
    <source>
        <dbReference type="ARBA" id="ARBA00022759"/>
    </source>
</evidence>
<protein>
    <recommendedName>
        <fullName evidence="7">Peptidase A2 domain-containing protein</fullName>
    </recommendedName>
</protein>
<dbReference type="Gene3D" id="4.10.60.10">
    <property type="entry name" value="Zinc finger, CCHC-type"/>
    <property type="match status" value="1"/>
</dbReference>
<proteinExistence type="predicted"/>
<dbReference type="CDD" id="cd01647">
    <property type="entry name" value="RT_LTR"/>
    <property type="match status" value="1"/>
</dbReference>
<dbReference type="Proteomes" id="UP001187531">
    <property type="component" value="Unassembled WGS sequence"/>
</dbReference>
<dbReference type="AlphaFoldDB" id="A0AA88KX47"/>
<dbReference type="InterPro" id="IPR041373">
    <property type="entry name" value="RT_RNaseH"/>
</dbReference>
<dbReference type="GO" id="GO:0003964">
    <property type="term" value="F:RNA-directed DNA polymerase activity"/>
    <property type="evidence" value="ECO:0007669"/>
    <property type="project" value="UniProtKB-KW"/>
</dbReference>
<evidence type="ECO:0000259" key="7">
    <source>
        <dbReference type="PROSITE" id="PS50175"/>
    </source>
</evidence>
<dbReference type="PROSITE" id="PS50175">
    <property type="entry name" value="ASP_PROT_RETROV"/>
    <property type="match status" value="1"/>
</dbReference>
<accession>A0AA88KX47</accession>
<dbReference type="GO" id="GO:0004519">
    <property type="term" value="F:endonuclease activity"/>
    <property type="evidence" value="ECO:0007669"/>
    <property type="project" value="UniProtKB-KW"/>
</dbReference>
<evidence type="ECO:0000256" key="3">
    <source>
        <dbReference type="ARBA" id="ARBA00022722"/>
    </source>
</evidence>
<reference evidence="8" key="1">
    <citation type="submission" date="2023-07" db="EMBL/GenBank/DDBJ databases">
        <title>Chromosome-level genome assembly of Artemia franciscana.</title>
        <authorList>
            <person name="Jo E."/>
        </authorList>
    </citation>
    <scope>NUCLEOTIDE SEQUENCE</scope>
    <source>
        <tissue evidence="8">Whole body</tissue>
    </source>
</reference>
<evidence type="ECO:0000256" key="6">
    <source>
        <dbReference type="ARBA" id="ARBA00022918"/>
    </source>
</evidence>
<dbReference type="PANTHER" id="PTHR37984:SF5">
    <property type="entry name" value="PROTEIN NYNRIN-LIKE"/>
    <property type="match status" value="1"/>
</dbReference>
<evidence type="ECO:0000313" key="9">
    <source>
        <dbReference type="Proteomes" id="UP001187531"/>
    </source>
</evidence>
<dbReference type="Gene3D" id="3.30.70.270">
    <property type="match status" value="1"/>
</dbReference>
<dbReference type="InterPro" id="IPR043502">
    <property type="entry name" value="DNA/RNA_pol_sf"/>
</dbReference>
<feature type="domain" description="Peptidase A2" evidence="7">
    <location>
        <begin position="108"/>
        <end position="188"/>
    </location>
</feature>
<dbReference type="Pfam" id="PF00078">
    <property type="entry name" value="RVT_1"/>
    <property type="match status" value="1"/>
</dbReference>
<dbReference type="InterPro" id="IPR050951">
    <property type="entry name" value="Retrovirus_Pol_polyprotein"/>
</dbReference>
<dbReference type="GO" id="GO:0006508">
    <property type="term" value="P:proteolysis"/>
    <property type="evidence" value="ECO:0007669"/>
    <property type="project" value="InterPro"/>
</dbReference>
<name>A0AA88KX47_ARTSF</name>
<organism evidence="8 9">
    <name type="scientific">Artemia franciscana</name>
    <name type="common">Brine shrimp</name>
    <name type="synonym">Artemia sanfranciscana</name>
    <dbReference type="NCBI Taxonomy" id="6661"/>
    <lineage>
        <taxon>Eukaryota</taxon>
        <taxon>Metazoa</taxon>
        <taxon>Ecdysozoa</taxon>
        <taxon>Arthropoda</taxon>
        <taxon>Crustacea</taxon>
        <taxon>Branchiopoda</taxon>
        <taxon>Anostraca</taxon>
        <taxon>Artemiidae</taxon>
        <taxon>Artemia</taxon>
    </lineage>
</organism>
<evidence type="ECO:0000313" key="8">
    <source>
        <dbReference type="EMBL" id="KAK2707367.1"/>
    </source>
</evidence>